<dbReference type="EC" id="5.4.99.17" evidence="9"/>
<dbReference type="SFLD" id="SFLDG01016">
    <property type="entry name" value="Prenyltransferase_Like_2"/>
    <property type="match status" value="1"/>
</dbReference>
<evidence type="ECO:0000256" key="4">
    <source>
        <dbReference type="ARBA" id="ARBA00022737"/>
    </source>
</evidence>
<evidence type="ECO:0000313" key="9">
    <source>
        <dbReference type="EMBL" id="WAZ25391.1"/>
    </source>
</evidence>
<evidence type="ECO:0000313" key="10">
    <source>
        <dbReference type="Proteomes" id="UP001164439"/>
    </source>
</evidence>
<dbReference type="PROSITE" id="PS01074">
    <property type="entry name" value="TERPENE_SYNTHASES"/>
    <property type="match status" value="1"/>
</dbReference>
<dbReference type="InterPro" id="IPR006400">
    <property type="entry name" value="Hopene-cyclase"/>
</dbReference>
<name>A0ABY7KRR0_9ACTN</name>
<dbReference type="PANTHER" id="PTHR11764">
    <property type="entry name" value="TERPENE CYCLASE/MUTASE FAMILY MEMBER"/>
    <property type="match status" value="1"/>
</dbReference>
<feature type="domain" description="Squalene cyclase C-terminal" evidence="7">
    <location>
        <begin position="335"/>
        <end position="651"/>
    </location>
</feature>
<dbReference type="Pfam" id="PF13243">
    <property type="entry name" value="SQHop_cyclase_C"/>
    <property type="match status" value="1"/>
</dbReference>
<comment type="similarity">
    <text evidence="2">Belongs to the terpene cyclase/mutase family.</text>
</comment>
<dbReference type="Gene3D" id="1.50.10.20">
    <property type="match status" value="2"/>
</dbReference>
<keyword evidence="3" id="KW-0479">Metal-binding</keyword>
<comment type="pathway">
    <text evidence="1">Secondary metabolite biosynthesis; hopanoid biosynthesis.</text>
</comment>
<protein>
    <submittedName>
        <fullName evidence="9">Squalene--hopene cyclase</fullName>
        <ecNumber evidence="9">5.4.99.17</ecNumber>
    </submittedName>
</protein>
<dbReference type="RefSeq" id="WP_269662871.1">
    <property type="nucleotide sequence ID" value="NZ_CP114413.1"/>
</dbReference>
<keyword evidence="4" id="KW-0677">Repeat</keyword>
<dbReference type="InterPro" id="IPR032696">
    <property type="entry name" value="SQ_cyclase_C"/>
</dbReference>
<keyword evidence="5 9" id="KW-0413">Isomerase</keyword>
<keyword evidence="10" id="KW-1185">Reference proteome</keyword>
<evidence type="ECO:0000256" key="1">
    <source>
        <dbReference type="ARBA" id="ARBA00004999"/>
    </source>
</evidence>
<evidence type="ECO:0000256" key="6">
    <source>
        <dbReference type="SAM" id="MobiDB-lite"/>
    </source>
</evidence>
<dbReference type="SUPFAM" id="SSF48239">
    <property type="entry name" value="Terpenoid cyclases/Protein prenyltransferases"/>
    <property type="match status" value="2"/>
</dbReference>
<dbReference type="PANTHER" id="PTHR11764:SF20">
    <property type="entry name" value="LANOSTEROL SYNTHASE"/>
    <property type="match status" value="1"/>
</dbReference>
<evidence type="ECO:0000256" key="5">
    <source>
        <dbReference type="ARBA" id="ARBA00023235"/>
    </source>
</evidence>
<reference evidence="9" key="1">
    <citation type="submission" date="2022-12" db="EMBL/GenBank/DDBJ databases">
        <authorList>
            <person name="Ruckert C."/>
            <person name="Busche T."/>
            <person name="Kalinowski J."/>
            <person name="Wittmann C."/>
        </authorList>
    </citation>
    <scope>NUCLEOTIDE SEQUENCE</scope>
    <source>
        <strain evidence="9">DSM 40467</strain>
    </source>
</reference>
<feature type="region of interest" description="Disordered" evidence="6">
    <location>
        <begin position="1"/>
        <end position="25"/>
    </location>
</feature>
<dbReference type="InterPro" id="IPR008930">
    <property type="entry name" value="Terpenoid_cyclase/PrenylTrfase"/>
</dbReference>
<evidence type="ECO:0000256" key="3">
    <source>
        <dbReference type="ARBA" id="ARBA00022723"/>
    </source>
</evidence>
<dbReference type="InterPro" id="IPR018333">
    <property type="entry name" value="Squalene_cyclase"/>
</dbReference>
<feature type="domain" description="Squalene cyclase N-terminal" evidence="8">
    <location>
        <begin position="39"/>
        <end position="324"/>
    </location>
</feature>
<dbReference type="Pfam" id="PF13249">
    <property type="entry name" value="SQHop_cyclase_N"/>
    <property type="match status" value="1"/>
</dbReference>
<gene>
    <name evidence="9" type="primary">shc</name>
    <name evidence="9" type="ORF">STRCI_006886</name>
</gene>
<dbReference type="GO" id="GO:0051007">
    <property type="term" value="F:squalene-hopene cyclase activity"/>
    <property type="evidence" value="ECO:0007669"/>
    <property type="project" value="UniProtKB-EC"/>
</dbReference>
<dbReference type="Proteomes" id="UP001164439">
    <property type="component" value="Chromosome"/>
</dbReference>
<dbReference type="NCBIfam" id="TIGR01507">
    <property type="entry name" value="hopene_cyclase"/>
    <property type="match status" value="1"/>
</dbReference>
<proteinExistence type="inferred from homology"/>
<dbReference type="CDD" id="cd02892">
    <property type="entry name" value="SQCY_1"/>
    <property type="match status" value="1"/>
</dbReference>
<organism evidence="9 10">
    <name type="scientific">Streptomyces cinnabarinus</name>
    <dbReference type="NCBI Taxonomy" id="67287"/>
    <lineage>
        <taxon>Bacteria</taxon>
        <taxon>Bacillati</taxon>
        <taxon>Actinomycetota</taxon>
        <taxon>Actinomycetes</taxon>
        <taxon>Kitasatosporales</taxon>
        <taxon>Streptomycetaceae</taxon>
        <taxon>Streptomyces</taxon>
    </lineage>
</organism>
<dbReference type="InterPro" id="IPR032697">
    <property type="entry name" value="SQ_cyclase_N"/>
</dbReference>
<evidence type="ECO:0000259" key="8">
    <source>
        <dbReference type="Pfam" id="PF13249"/>
    </source>
</evidence>
<dbReference type="EMBL" id="CP114413">
    <property type="protein sequence ID" value="WAZ25391.1"/>
    <property type="molecule type" value="Genomic_DNA"/>
</dbReference>
<evidence type="ECO:0000256" key="2">
    <source>
        <dbReference type="ARBA" id="ARBA00009755"/>
    </source>
</evidence>
<dbReference type="NCBIfam" id="TIGR01787">
    <property type="entry name" value="squalene_cyclas"/>
    <property type="match status" value="1"/>
</dbReference>
<accession>A0ABY7KRR0</accession>
<dbReference type="InterPro" id="IPR002365">
    <property type="entry name" value="Terpene_synthase_CS"/>
</dbReference>
<sequence length="662" mass="73184">MTATTDGSTGALPPRAAAASETSTTPVAAGVHDVAVHAVRRATDNLLSRQDAEGWWKGDLETNVTMDAEDLLLRQFLGIRDESTTAASALFIRGEQREDGTWATFYGGPAELSATIEAYVALRLAGDEPEAPHMARAAEWIRAQGGIVAARVFTRIWLALFGWWKWEDLPELPPELIYFPTWVPLNIYDFGCWARQTIVPLTIVSAQRPVRPAPFPLDELHTDPANPNPPKPLASAASWDGAFQRLDKALHQLRRIAPRRLRRSAMNTAARWIIERQENDGCWGGIQPPAVYSVIALHLMGYDLQHPVMREGLASLDRFAVMREDGARMIEACQSPVWDTCLATIALADAGVPADHPQLVKAADWMLGEEIVRPGDWAVRRPGLPPGGWAFEFHNDNYPDIDDTAEVILALRRVRHHDPERVEKAIGRGVRWNLGMQSRNGAWGAFDVDNTSPFPNRLPFCDFGEVIDPPSADVTAHVVEMLAVEGLAHDPRTRRGIQWLLAEQEPDGSWFGRWGVNYVYGTGSVVPALVAAGFPGSHPAIRRAVLWLESVQNDDGGWGEDLRSYQDTKGWSGQGASTASQTAWALMALLAAGERESKAVERGVEWLATTQREDGSWDEPYFTGTGFPWDFSINYHLYRQVFPLTALGRYVHGEPFAEAKGG</sequence>
<evidence type="ECO:0000259" key="7">
    <source>
        <dbReference type="Pfam" id="PF13243"/>
    </source>
</evidence>